<feature type="non-terminal residue" evidence="2">
    <location>
        <position position="1"/>
    </location>
</feature>
<sequence length="159" mass="18272">MERRQSTDAMQMLHSERLQGTLNDLTCRFWKARKHPDWVTPEGAKAISKYVHKLWLFKRMRMNTCYEVSIFMLRREKAAFEAAKDAAVAHTHGPEDAANLKSFWEQFHRGGRKGDHRPLTPLQTELYSPGMDASRPFSKSKVRASSTGAGPLRPWVEGE</sequence>
<dbReference type="EMBL" id="CAJNNV010004512">
    <property type="protein sequence ID" value="CAE8590849.1"/>
    <property type="molecule type" value="Genomic_DNA"/>
</dbReference>
<keyword evidence="3" id="KW-1185">Reference proteome</keyword>
<feature type="region of interest" description="Disordered" evidence="1">
    <location>
        <begin position="111"/>
        <end position="159"/>
    </location>
</feature>
<proteinExistence type="predicted"/>
<organism evidence="2 3">
    <name type="scientific">Polarella glacialis</name>
    <name type="common">Dinoflagellate</name>
    <dbReference type="NCBI Taxonomy" id="89957"/>
    <lineage>
        <taxon>Eukaryota</taxon>
        <taxon>Sar</taxon>
        <taxon>Alveolata</taxon>
        <taxon>Dinophyceae</taxon>
        <taxon>Suessiales</taxon>
        <taxon>Suessiaceae</taxon>
        <taxon>Polarella</taxon>
    </lineage>
</organism>
<reference evidence="2" key="1">
    <citation type="submission" date="2021-02" db="EMBL/GenBank/DDBJ databases">
        <authorList>
            <person name="Dougan E. K."/>
            <person name="Rhodes N."/>
            <person name="Thang M."/>
            <person name="Chan C."/>
        </authorList>
    </citation>
    <scope>NUCLEOTIDE SEQUENCE</scope>
</reference>
<dbReference type="Proteomes" id="UP000654075">
    <property type="component" value="Unassembled WGS sequence"/>
</dbReference>
<dbReference type="AlphaFoldDB" id="A0A813DSG7"/>
<comment type="caution">
    <text evidence="2">The sequence shown here is derived from an EMBL/GenBank/DDBJ whole genome shotgun (WGS) entry which is preliminary data.</text>
</comment>
<protein>
    <submittedName>
        <fullName evidence="2">Uncharacterized protein</fullName>
    </submittedName>
</protein>
<evidence type="ECO:0000256" key="1">
    <source>
        <dbReference type="SAM" id="MobiDB-lite"/>
    </source>
</evidence>
<accession>A0A813DSG7</accession>
<evidence type="ECO:0000313" key="3">
    <source>
        <dbReference type="Proteomes" id="UP000654075"/>
    </source>
</evidence>
<name>A0A813DSG7_POLGL</name>
<gene>
    <name evidence="2" type="ORF">PGLA1383_LOCUS9561</name>
</gene>
<evidence type="ECO:0000313" key="2">
    <source>
        <dbReference type="EMBL" id="CAE8590849.1"/>
    </source>
</evidence>